<feature type="compositionally biased region" description="Basic and acidic residues" evidence="1">
    <location>
        <begin position="26"/>
        <end position="40"/>
    </location>
</feature>
<reference evidence="2 3" key="1">
    <citation type="journal article" date="2021" name="bioRxiv">
        <title>Chromosome-scale and haplotype-resolved genome assembly of a tetraploid potato cultivar.</title>
        <authorList>
            <person name="Sun H."/>
            <person name="Jiao W.-B."/>
            <person name="Krause K."/>
            <person name="Campoy J.A."/>
            <person name="Goel M."/>
            <person name="Folz-Donahue K."/>
            <person name="Kukat C."/>
            <person name="Huettel B."/>
            <person name="Schneeberger K."/>
        </authorList>
    </citation>
    <scope>NUCLEOTIDE SEQUENCE [LARGE SCALE GENOMIC DNA]</scope>
    <source>
        <strain evidence="2">SolTubOtavaFocal</strain>
        <tissue evidence="2">Leaves</tissue>
    </source>
</reference>
<proteinExistence type="predicted"/>
<feature type="compositionally biased region" description="Gly residues" evidence="1">
    <location>
        <begin position="42"/>
        <end position="54"/>
    </location>
</feature>
<accession>A0ABQ7TRZ0</accession>
<sequence>MSLKYFQRKELDGRNIIVTKTRAHKSRGDGDNFRGGKCHGDSGSGGGYGDGGYEGDNDGYRDVDVREVIVVSTEVTDVRVVVTVMSVDITVVTVIS</sequence>
<name>A0ABQ7TRZ0_SOLTU</name>
<comment type="caution">
    <text evidence="2">The sequence shown here is derived from an EMBL/GenBank/DDBJ whole genome shotgun (WGS) entry which is preliminary data.</text>
</comment>
<keyword evidence="3" id="KW-1185">Reference proteome</keyword>
<dbReference type="Proteomes" id="UP000826656">
    <property type="component" value="Unassembled WGS sequence"/>
</dbReference>
<feature type="region of interest" description="Disordered" evidence="1">
    <location>
        <begin position="22"/>
        <end position="59"/>
    </location>
</feature>
<dbReference type="EMBL" id="JAIVGD010000028">
    <property type="protein sequence ID" value="KAH0736883.1"/>
    <property type="molecule type" value="Genomic_DNA"/>
</dbReference>
<evidence type="ECO:0000313" key="3">
    <source>
        <dbReference type="Proteomes" id="UP000826656"/>
    </source>
</evidence>
<organism evidence="2 3">
    <name type="scientific">Solanum tuberosum</name>
    <name type="common">Potato</name>
    <dbReference type="NCBI Taxonomy" id="4113"/>
    <lineage>
        <taxon>Eukaryota</taxon>
        <taxon>Viridiplantae</taxon>
        <taxon>Streptophyta</taxon>
        <taxon>Embryophyta</taxon>
        <taxon>Tracheophyta</taxon>
        <taxon>Spermatophyta</taxon>
        <taxon>Magnoliopsida</taxon>
        <taxon>eudicotyledons</taxon>
        <taxon>Gunneridae</taxon>
        <taxon>Pentapetalae</taxon>
        <taxon>asterids</taxon>
        <taxon>lamiids</taxon>
        <taxon>Solanales</taxon>
        <taxon>Solanaceae</taxon>
        <taxon>Solanoideae</taxon>
        <taxon>Solaneae</taxon>
        <taxon>Solanum</taxon>
    </lineage>
</organism>
<protein>
    <submittedName>
        <fullName evidence="2">Uncharacterized protein</fullName>
    </submittedName>
</protein>
<evidence type="ECO:0000256" key="1">
    <source>
        <dbReference type="SAM" id="MobiDB-lite"/>
    </source>
</evidence>
<gene>
    <name evidence="2" type="ORF">KY290_035588</name>
</gene>
<evidence type="ECO:0000313" key="2">
    <source>
        <dbReference type="EMBL" id="KAH0736883.1"/>
    </source>
</evidence>